<accession>M3J3W5</accession>
<dbReference type="EMBL" id="AOGT01001946">
    <property type="protein sequence ID" value="EMG46598.1"/>
    <property type="molecule type" value="Genomic_DNA"/>
</dbReference>
<evidence type="ECO:0000313" key="2">
    <source>
        <dbReference type="EMBL" id="EMG46598.1"/>
    </source>
</evidence>
<organism evidence="2 3">
    <name type="scientific">Candida maltosa (strain Xu316)</name>
    <name type="common">Yeast</name>
    <dbReference type="NCBI Taxonomy" id="1245528"/>
    <lineage>
        <taxon>Eukaryota</taxon>
        <taxon>Fungi</taxon>
        <taxon>Dikarya</taxon>
        <taxon>Ascomycota</taxon>
        <taxon>Saccharomycotina</taxon>
        <taxon>Pichiomycetes</taxon>
        <taxon>Debaryomycetaceae</taxon>
        <taxon>Candida/Lodderomyces clade</taxon>
        <taxon>Candida</taxon>
    </lineage>
</organism>
<gene>
    <name evidence="2" type="ORF">G210_3157</name>
</gene>
<sequence length="158" mass="17700">MRFNKSTVDMGSNSSKPETKVFTPETPIDFSATFLSQLETSPESDFSRAQYTEKYIQDRVASELSKLEKQTIKEFKNTTDKAILKDEGEAKLSVASVNEKIGKLTDLLKENASLAKIVTPANVQESRDAVIKCLKDNQGKSLNCWDEVEGFKQLVKEL</sequence>
<evidence type="ECO:0000256" key="1">
    <source>
        <dbReference type="SAM" id="MobiDB-lite"/>
    </source>
</evidence>
<dbReference type="Proteomes" id="UP000011777">
    <property type="component" value="Unassembled WGS sequence"/>
</dbReference>
<dbReference type="OMA" id="GKSLNCW"/>
<protein>
    <recommendedName>
        <fullName evidence="4">MICOS complex subunit MIC19</fullName>
    </recommendedName>
</protein>
<dbReference type="HOGENOM" id="CLU_093897_2_0_1"/>
<name>M3J3W5_CANMX</name>
<dbReference type="eggNOG" id="ENOG502SDJV">
    <property type="taxonomic scope" value="Eukaryota"/>
</dbReference>
<feature type="region of interest" description="Disordered" evidence="1">
    <location>
        <begin position="1"/>
        <end position="23"/>
    </location>
</feature>
<dbReference type="STRING" id="1245528.M3J3W5"/>
<dbReference type="InterPro" id="IPR012471">
    <property type="entry name" value="DUF1690"/>
</dbReference>
<feature type="compositionally biased region" description="Polar residues" evidence="1">
    <location>
        <begin position="1"/>
        <end position="16"/>
    </location>
</feature>
<evidence type="ECO:0008006" key="4">
    <source>
        <dbReference type="Google" id="ProtNLM"/>
    </source>
</evidence>
<reference evidence="2 3" key="1">
    <citation type="submission" date="2013-02" db="EMBL/GenBank/DDBJ databases">
        <title>Genome sequence of Candida maltosa Xu316, a potential industrial strain for xylitol and ethanol production.</title>
        <authorList>
            <person name="Yu J."/>
            <person name="Wang Q."/>
            <person name="Geng X."/>
            <person name="Bao W."/>
            <person name="He P."/>
            <person name="Cai J."/>
        </authorList>
    </citation>
    <scope>NUCLEOTIDE SEQUENCE [LARGE SCALE GENOMIC DNA]</scope>
    <source>
        <strain evidence="3">Xu316</strain>
    </source>
</reference>
<dbReference type="OrthoDB" id="5544375at2759"/>
<dbReference type="Pfam" id="PF07956">
    <property type="entry name" value="DUF1690"/>
    <property type="match status" value="1"/>
</dbReference>
<evidence type="ECO:0000313" key="3">
    <source>
        <dbReference type="Proteomes" id="UP000011777"/>
    </source>
</evidence>
<keyword evidence="3" id="KW-1185">Reference proteome</keyword>
<dbReference type="AlphaFoldDB" id="M3J3W5"/>
<comment type="caution">
    <text evidence="2">The sequence shown here is derived from an EMBL/GenBank/DDBJ whole genome shotgun (WGS) entry which is preliminary data.</text>
</comment>
<proteinExistence type="predicted"/>